<dbReference type="Gene3D" id="3.40.50.300">
    <property type="entry name" value="P-loop containing nucleotide triphosphate hydrolases"/>
    <property type="match status" value="1"/>
</dbReference>
<dbReference type="InterPro" id="IPR027417">
    <property type="entry name" value="P-loop_NTPase"/>
</dbReference>
<feature type="domain" description="ABC transporter" evidence="5">
    <location>
        <begin position="8"/>
        <end position="257"/>
    </location>
</feature>
<dbReference type="GO" id="GO:0015833">
    <property type="term" value="P:peptide transport"/>
    <property type="evidence" value="ECO:0007669"/>
    <property type="project" value="InterPro"/>
</dbReference>
<dbReference type="GO" id="GO:0055085">
    <property type="term" value="P:transmembrane transport"/>
    <property type="evidence" value="ECO:0007669"/>
    <property type="project" value="UniProtKB-ARBA"/>
</dbReference>
<dbReference type="PROSITE" id="PS00211">
    <property type="entry name" value="ABC_TRANSPORTER_1"/>
    <property type="match status" value="1"/>
</dbReference>
<dbReference type="EMBL" id="DWZA01000020">
    <property type="protein sequence ID" value="HJA70392.1"/>
    <property type="molecule type" value="Genomic_DNA"/>
</dbReference>
<comment type="similarity">
    <text evidence="1">Belongs to the ABC transporter superfamily.</text>
</comment>
<comment type="caution">
    <text evidence="6">The sequence shown here is derived from an EMBL/GenBank/DDBJ whole genome shotgun (WGS) entry which is preliminary data.</text>
</comment>
<dbReference type="InterPro" id="IPR013563">
    <property type="entry name" value="Oligopep_ABC_C"/>
</dbReference>
<dbReference type="PROSITE" id="PS50893">
    <property type="entry name" value="ABC_TRANSPORTER_2"/>
    <property type="match status" value="1"/>
</dbReference>
<dbReference type="InterPro" id="IPR017871">
    <property type="entry name" value="ABC_transporter-like_CS"/>
</dbReference>
<reference evidence="6" key="2">
    <citation type="submission" date="2021-04" db="EMBL/GenBank/DDBJ databases">
        <authorList>
            <person name="Gilroy R."/>
        </authorList>
    </citation>
    <scope>NUCLEOTIDE SEQUENCE</scope>
    <source>
        <strain evidence="6">CHK178-16964</strain>
    </source>
</reference>
<protein>
    <submittedName>
        <fullName evidence="6">ATP-binding cassette domain-containing protein</fullName>
    </submittedName>
</protein>
<keyword evidence="2" id="KW-0813">Transport</keyword>
<dbReference type="InterPro" id="IPR003439">
    <property type="entry name" value="ABC_transporter-like_ATP-bd"/>
</dbReference>
<dbReference type="SMART" id="SM00382">
    <property type="entry name" value="AAA"/>
    <property type="match status" value="1"/>
</dbReference>
<keyword evidence="4 6" id="KW-0067">ATP-binding</keyword>
<dbReference type="PANTHER" id="PTHR43776">
    <property type="entry name" value="TRANSPORT ATP-BINDING PROTEIN"/>
    <property type="match status" value="1"/>
</dbReference>
<evidence type="ECO:0000256" key="2">
    <source>
        <dbReference type="ARBA" id="ARBA00022448"/>
    </source>
</evidence>
<evidence type="ECO:0000313" key="6">
    <source>
        <dbReference type="EMBL" id="HJA70392.1"/>
    </source>
</evidence>
<dbReference type="InterPro" id="IPR050319">
    <property type="entry name" value="ABC_transp_ATP-bind"/>
</dbReference>
<keyword evidence="3" id="KW-0547">Nucleotide-binding</keyword>
<evidence type="ECO:0000259" key="5">
    <source>
        <dbReference type="PROSITE" id="PS50893"/>
    </source>
</evidence>
<dbReference type="AlphaFoldDB" id="A0A9D2HGF0"/>
<dbReference type="Proteomes" id="UP000823900">
    <property type="component" value="Unassembled WGS sequence"/>
</dbReference>
<dbReference type="GO" id="GO:0016887">
    <property type="term" value="F:ATP hydrolysis activity"/>
    <property type="evidence" value="ECO:0007669"/>
    <property type="project" value="InterPro"/>
</dbReference>
<reference evidence="6" key="1">
    <citation type="journal article" date="2021" name="PeerJ">
        <title>Extensive microbial diversity within the chicken gut microbiome revealed by metagenomics and culture.</title>
        <authorList>
            <person name="Gilroy R."/>
            <person name="Ravi A."/>
            <person name="Getino M."/>
            <person name="Pursley I."/>
            <person name="Horton D.L."/>
            <person name="Alikhan N.F."/>
            <person name="Baker D."/>
            <person name="Gharbi K."/>
            <person name="Hall N."/>
            <person name="Watson M."/>
            <person name="Adriaenssens E.M."/>
            <person name="Foster-Nyarko E."/>
            <person name="Jarju S."/>
            <person name="Secka A."/>
            <person name="Antonio M."/>
            <person name="Oren A."/>
            <person name="Chaudhuri R.R."/>
            <person name="La Ragione R."/>
            <person name="Hildebrand F."/>
            <person name="Pallen M.J."/>
        </authorList>
    </citation>
    <scope>NUCLEOTIDE SEQUENCE</scope>
    <source>
        <strain evidence="6">CHK178-16964</strain>
    </source>
</reference>
<dbReference type="CDD" id="cd03257">
    <property type="entry name" value="ABC_NikE_OppD_transporters"/>
    <property type="match status" value="1"/>
</dbReference>
<dbReference type="Pfam" id="PF08352">
    <property type="entry name" value="oligo_HPY"/>
    <property type="match status" value="1"/>
</dbReference>
<evidence type="ECO:0000256" key="1">
    <source>
        <dbReference type="ARBA" id="ARBA00005417"/>
    </source>
</evidence>
<dbReference type="FunFam" id="3.40.50.300:FF:000016">
    <property type="entry name" value="Oligopeptide ABC transporter ATP-binding component"/>
    <property type="match status" value="1"/>
</dbReference>
<dbReference type="Pfam" id="PF00005">
    <property type="entry name" value="ABC_tran"/>
    <property type="match status" value="1"/>
</dbReference>
<evidence type="ECO:0000313" key="7">
    <source>
        <dbReference type="Proteomes" id="UP000823900"/>
    </source>
</evidence>
<dbReference type="GO" id="GO:0005524">
    <property type="term" value="F:ATP binding"/>
    <property type="evidence" value="ECO:0007669"/>
    <property type="project" value="UniProtKB-KW"/>
</dbReference>
<dbReference type="SUPFAM" id="SSF52540">
    <property type="entry name" value="P-loop containing nucleoside triphosphate hydrolases"/>
    <property type="match status" value="1"/>
</dbReference>
<organism evidence="6 7">
    <name type="scientific">Candidatus Lachnoclostridium stercoravium</name>
    <dbReference type="NCBI Taxonomy" id="2838633"/>
    <lineage>
        <taxon>Bacteria</taxon>
        <taxon>Bacillati</taxon>
        <taxon>Bacillota</taxon>
        <taxon>Clostridia</taxon>
        <taxon>Lachnospirales</taxon>
        <taxon>Lachnospiraceae</taxon>
    </lineage>
</organism>
<dbReference type="NCBIfam" id="TIGR01727">
    <property type="entry name" value="oligo_HPY"/>
    <property type="match status" value="1"/>
</dbReference>
<accession>A0A9D2HGF0</accession>
<evidence type="ECO:0000256" key="4">
    <source>
        <dbReference type="ARBA" id="ARBA00022840"/>
    </source>
</evidence>
<gene>
    <name evidence="6" type="ORF">IAA07_02275</name>
</gene>
<proteinExistence type="inferred from homology"/>
<dbReference type="InterPro" id="IPR003593">
    <property type="entry name" value="AAA+_ATPase"/>
</dbReference>
<name>A0A9D2HGF0_9FIRM</name>
<evidence type="ECO:0000256" key="3">
    <source>
        <dbReference type="ARBA" id="ARBA00022741"/>
    </source>
</evidence>
<sequence length="335" mass="37714">MKTKEVLLECSDVCEYFPLENGRKLKAVDGVSLKIAHGEVLGIVGESGCGKSTLGRVISRIYRPTSGQIFYRGRLKNDADGKNRLSPKEEKEYCKNVQVIFQDPYSSLNPRHTAGRTIARGLEVHGLYKGREKERVEELLEMVGLPPEAKDRYPHEFSGGQRQRICIARALAIEPELLICDEPISALDVSIQSQIINLLIDLKEKLGLTMIFISHDLSVVKYICDRVAVMYLGTVVEEGTSEEIYESPYHYYTKALLSAVPLADPEIEKNRSRILLQGDIPSPVDAPAGCTFCSRCPYCDEICREKRPKLTEWDNGHLAACWHVGQIMTEEEKRL</sequence>